<dbReference type="AlphaFoldDB" id="A0A0J1CSP7"/>
<keyword evidence="1" id="KW-0812">Transmembrane</keyword>
<name>A0A0J1CSP7_9BURK</name>
<dbReference type="Proteomes" id="UP000035963">
    <property type="component" value="Unassembled WGS sequence"/>
</dbReference>
<comment type="caution">
    <text evidence="2">The sequence shown here is derived from an EMBL/GenBank/DDBJ whole genome shotgun (WGS) entry which is preliminary data.</text>
</comment>
<keyword evidence="1" id="KW-1133">Transmembrane helix</keyword>
<evidence type="ECO:0000313" key="3">
    <source>
        <dbReference type="Proteomes" id="UP000035963"/>
    </source>
</evidence>
<reference evidence="2 3" key="1">
    <citation type="journal article" date="2015" name="Genome Announc.">
        <title>Draft Genome Sequence of Burkholderia sp. Strain PML1(12), an Ectomycorrhizosphere-Inhabiting Bacterium with Effective Mineral-Weathering Ability.</title>
        <authorList>
            <person name="Uroz S."/>
            <person name="Oger P."/>
        </authorList>
    </citation>
    <scope>NUCLEOTIDE SEQUENCE [LARGE SCALE GENOMIC DNA]</scope>
    <source>
        <strain evidence="3">PML1(12)</strain>
    </source>
</reference>
<sequence length="92" mass="9852">MNSTTMPISLAPPYWLALGTFAAGTESFMIAGLLPDMAADLHASIVATGQLVTVFALARIKHLQENLAAGVITLSDHEFTQLDRATAQRRRG</sequence>
<evidence type="ECO:0000313" key="2">
    <source>
        <dbReference type="EMBL" id="KLU23644.1"/>
    </source>
</evidence>
<dbReference type="EMBL" id="AEJF01000143">
    <property type="protein sequence ID" value="KLU23644.1"/>
    <property type="molecule type" value="Genomic_DNA"/>
</dbReference>
<proteinExistence type="predicted"/>
<dbReference type="InterPro" id="IPR036259">
    <property type="entry name" value="MFS_trans_sf"/>
</dbReference>
<evidence type="ECO:0000256" key="1">
    <source>
        <dbReference type="SAM" id="Phobius"/>
    </source>
</evidence>
<accession>A0A0J1CSP7</accession>
<dbReference type="SUPFAM" id="SSF103473">
    <property type="entry name" value="MFS general substrate transporter"/>
    <property type="match status" value="1"/>
</dbReference>
<gene>
    <name evidence="2" type="ORF">EOS_23580</name>
</gene>
<dbReference type="PATRIC" id="fig|908627.4.peg.5260"/>
<keyword evidence="1" id="KW-0472">Membrane</keyword>
<protein>
    <submittedName>
        <fullName evidence="2">Uncharacterized protein</fullName>
    </submittedName>
</protein>
<organism evidence="2 3">
    <name type="scientific">Caballeronia mineralivorans PML1(12)</name>
    <dbReference type="NCBI Taxonomy" id="908627"/>
    <lineage>
        <taxon>Bacteria</taxon>
        <taxon>Pseudomonadati</taxon>
        <taxon>Pseudomonadota</taxon>
        <taxon>Betaproteobacteria</taxon>
        <taxon>Burkholderiales</taxon>
        <taxon>Burkholderiaceae</taxon>
        <taxon>Caballeronia</taxon>
    </lineage>
</organism>
<keyword evidence="3" id="KW-1185">Reference proteome</keyword>
<feature type="transmembrane region" description="Helical" evidence="1">
    <location>
        <begin position="12"/>
        <end position="35"/>
    </location>
</feature>